<evidence type="ECO:0000256" key="3">
    <source>
        <dbReference type="ARBA" id="ARBA00023235"/>
    </source>
</evidence>
<evidence type="ECO:0000256" key="6">
    <source>
        <dbReference type="SAM" id="Phobius"/>
    </source>
</evidence>
<gene>
    <name evidence="8" type="ORF">COCCADRAFT_90782</name>
</gene>
<evidence type="ECO:0000256" key="1">
    <source>
        <dbReference type="ARBA" id="ARBA00000971"/>
    </source>
</evidence>
<dbReference type="Proteomes" id="UP000053841">
    <property type="component" value="Unassembled WGS sequence"/>
</dbReference>
<dbReference type="GO" id="GO:0000324">
    <property type="term" value="C:fungal-type vacuole"/>
    <property type="evidence" value="ECO:0007669"/>
    <property type="project" value="TreeGrafter"/>
</dbReference>
<dbReference type="GO" id="GO:0006457">
    <property type="term" value="P:protein folding"/>
    <property type="evidence" value="ECO:0007669"/>
    <property type="project" value="InterPro"/>
</dbReference>
<dbReference type="InterPro" id="IPR002130">
    <property type="entry name" value="Cyclophilin-type_PPIase_dom"/>
</dbReference>
<dbReference type="AlphaFoldDB" id="W6YII3"/>
<reference evidence="8 9" key="1">
    <citation type="journal article" date="2013" name="PLoS Genet.">
        <title>Comparative genome structure, secondary metabolite, and effector coding capacity across Cochliobolus pathogens.</title>
        <authorList>
            <person name="Condon B.J."/>
            <person name="Leng Y."/>
            <person name="Wu D."/>
            <person name="Bushley K.E."/>
            <person name="Ohm R.A."/>
            <person name="Otillar R."/>
            <person name="Martin J."/>
            <person name="Schackwitz W."/>
            <person name="Grimwood J."/>
            <person name="MohdZainudin N."/>
            <person name="Xue C."/>
            <person name="Wang R."/>
            <person name="Manning V.A."/>
            <person name="Dhillon B."/>
            <person name="Tu Z.J."/>
            <person name="Steffenson B.J."/>
            <person name="Salamov A."/>
            <person name="Sun H."/>
            <person name="Lowry S."/>
            <person name="LaButti K."/>
            <person name="Han J."/>
            <person name="Copeland A."/>
            <person name="Lindquist E."/>
            <person name="Barry K."/>
            <person name="Schmutz J."/>
            <person name="Baker S.E."/>
            <person name="Ciuffetti L.M."/>
            <person name="Grigoriev I.V."/>
            <person name="Zhong S."/>
            <person name="Turgeon B.G."/>
        </authorList>
    </citation>
    <scope>NUCLEOTIDE SEQUENCE [LARGE SCALE GENOMIC DNA]</scope>
    <source>
        <strain evidence="8 9">26-R-13</strain>
    </source>
</reference>
<dbReference type="FunFam" id="2.40.100.10:FF:000001">
    <property type="entry name" value="Peptidyl-prolyl cis-trans isomerase"/>
    <property type="match status" value="1"/>
</dbReference>
<keyword evidence="4" id="KW-0732">Signal</keyword>
<comment type="function">
    <text evidence="4">PPIases accelerate the folding of proteins. It catalyzes the cis-trans isomerization of proline imidic peptide bonds in oligopeptides.</text>
</comment>
<feature type="chain" id="PRO_5004889114" description="Peptidyl-prolyl cis-trans isomerase" evidence="4">
    <location>
        <begin position="29"/>
        <end position="293"/>
    </location>
</feature>
<keyword evidence="2 4" id="KW-0697">Rotamase</keyword>
<dbReference type="OrthoDB" id="193499at2759"/>
<comment type="similarity">
    <text evidence="4">Belongs to the cyclophilin-type PPIase family.</text>
</comment>
<keyword evidence="9" id="KW-1185">Reference proteome</keyword>
<sequence>MASFQKAVISLLLILSITFVFFAQTTEAAKSPKITHKVFFDIEIGDEKAGRIVMGLYGKTVPKTTENFRALATGEKGFGYEGSTFHRVIKDFMIQGGDFTKGDGNLGTGGKSIYGEKFPDENFKLKHTRKGLLSMANAGKDTNGSQFFITTAITSWLDGRHVVFGQVLEGYDIVEKIENVKKAPGDKPIEPVKIAKSGELEVPAEVIYGDAEPADPSDSLDVTSSKVGDDVASIAKPPKASADKPKLEGLASSGSSTDGLSLGQKLFFIVAIVVACALFLRSRKGGLKEKSMA</sequence>
<feature type="transmembrane region" description="Helical" evidence="6">
    <location>
        <begin position="262"/>
        <end position="280"/>
    </location>
</feature>
<evidence type="ECO:0000259" key="7">
    <source>
        <dbReference type="PROSITE" id="PS50072"/>
    </source>
</evidence>
<dbReference type="EMBL" id="KI964575">
    <property type="protein sequence ID" value="EUC35444.1"/>
    <property type="molecule type" value="Genomic_DNA"/>
</dbReference>
<feature type="domain" description="PPIase cyclophilin-type" evidence="7">
    <location>
        <begin position="39"/>
        <end position="199"/>
    </location>
</feature>
<keyword evidence="3 4" id="KW-0413">Isomerase</keyword>
<organism evidence="8 9">
    <name type="scientific">Cochliobolus carbonum (strain 26-R-13)</name>
    <name type="common">Maize leaf spot fungus</name>
    <name type="synonym">Bipolaris zeicola</name>
    <dbReference type="NCBI Taxonomy" id="930089"/>
    <lineage>
        <taxon>Eukaryota</taxon>
        <taxon>Fungi</taxon>
        <taxon>Dikarya</taxon>
        <taxon>Ascomycota</taxon>
        <taxon>Pezizomycotina</taxon>
        <taxon>Dothideomycetes</taxon>
        <taxon>Pleosporomycetidae</taxon>
        <taxon>Pleosporales</taxon>
        <taxon>Pleosporineae</taxon>
        <taxon>Pleosporaceae</taxon>
        <taxon>Bipolaris</taxon>
    </lineage>
</organism>
<dbReference type="InterPro" id="IPR029000">
    <property type="entry name" value="Cyclophilin-like_dom_sf"/>
</dbReference>
<dbReference type="GO" id="GO:0005783">
    <property type="term" value="C:endoplasmic reticulum"/>
    <property type="evidence" value="ECO:0007669"/>
    <property type="project" value="TreeGrafter"/>
</dbReference>
<evidence type="ECO:0000256" key="5">
    <source>
        <dbReference type="SAM" id="MobiDB-lite"/>
    </source>
</evidence>
<dbReference type="InterPro" id="IPR020892">
    <property type="entry name" value="Cyclophilin-type_PPIase_CS"/>
</dbReference>
<accession>W6YII3</accession>
<evidence type="ECO:0000256" key="4">
    <source>
        <dbReference type="RuleBase" id="RU363019"/>
    </source>
</evidence>
<dbReference type="GO" id="GO:0003755">
    <property type="term" value="F:peptidyl-prolyl cis-trans isomerase activity"/>
    <property type="evidence" value="ECO:0007669"/>
    <property type="project" value="UniProtKB-UniRule"/>
</dbReference>
<dbReference type="PRINTS" id="PR00153">
    <property type="entry name" value="CSAPPISMRASE"/>
</dbReference>
<dbReference type="GeneID" id="19153045"/>
<name>W6YII3_COCC2</name>
<dbReference type="Pfam" id="PF00160">
    <property type="entry name" value="Pro_isomerase"/>
    <property type="match status" value="1"/>
</dbReference>
<dbReference type="PROSITE" id="PS00170">
    <property type="entry name" value="CSA_PPIASE_1"/>
    <property type="match status" value="1"/>
</dbReference>
<keyword evidence="6" id="KW-0472">Membrane</keyword>
<feature type="signal peptide" evidence="4">
    <location>
        <begin position="1"/>
        <end position="28"/>
    </location>
</feature>
<feature type="region of interest" description="Disordered" evidence="5">
    <location>
        <begin position="210"/>
        <end position="250"/>
    </location>
</feature>
<dbReference type="SUPFAM" id="SSF50891">
    <property type="entry name" value="Cyclophilin-like"/>
    <property type="match status" value="1"/>
</dbReference>
<dbReference type="RefSeq" id="XP_007710275.1">
    <property type="nucleotide sequence ID" value="XM_007712085.1"/>
</dbReference>
<comment type="catalytic activity">
    <reaction evidence="1 4">
        <text>[protein]-peptidylproline (omega=180) = [protein]-peptidylproline (omega=0)</text>
        <dbReference type="Rhea" id="RHEA:16237"/>
        <dbReference type="Rhea" id="RHEA-COMP:10747"/>
        <dbReference type="Rhea" id="RHEA-COMP:10748"/>
        <dbReference type="ChEBI" id="CHEBI:83833"/>
        <dbReference type="ChEBI" id="CHEBI:83834"/>
        <dbReference type="EC" id="5.2.1.8"/>
    </reaction>
</comment>
<keyword evidence="6" id="KW-0812">Transmembrane</keyword>
<dbReference type="PROSITE" id="PS50072">
    <property type="entry name" value="CSA_PPIASE_2"/>
    <property type="match status" value="1"/>
</dbReference>
<dbReference type="GO" id="GO:0016018">
    <property type="term" value="F:cyclosporin A binding"/>
    <property type="evidence" value="ECO:0007669"/>
    <property type="project" value="TreeGrafter"/>
</dbReference>
<dbReference type="STRING" id="930089.W6YII3"/>
<dbReference type="eggNOG" id="KOG0880">
    <property type="taxonomic scope" value="Eukaryota"/>
</dbReference>
<dbReference type="Gene3D" id="2.40.100.10">
    <property type="entry name" value="Cyclophilin-like"/>
    <property type="match status" value="1"/>
</dbReference>
<evidence type="ECO:0000256" key="2">
    <source>
        <dbReference type="ARBA" id="ARBA00023110"/>
    </source>
</evidence>
<evidence type="ECO:0000313" key="8">
    <source>
        <dbReference type="EMBL" id="EUC35444.1"/>
    </source>
</evidence>
<keyword evidence="6" id="KW-1133">Transmembrane helix</keyword>
<dbReference type="PANTHER" id="PTHR11071">
    <property type="entry name" value="PEPTIDYL-PROLYL CIS-TRANS ISOMERASE"/>
    <property type="match status" value="1"/>
</dbReference>
<dbReference type="EC" id="5.2.1.8" evidence="4"/>
<proteinExistence type="inferred from homology"/>
<dbReference type="CDD" id="cd01926">
    <property type="entry name" value="cyclophilin_ABH_like"/>
    <property type="match status" value="1"/>
</dbReference>
<dbReference type="KEGG" id="bze:COCCADRAFT_90782"/>
<dbReference type="PANTHER" id="PTHR11071:SF561">
    <property type="entry name" value="PEPTIDYL-PROLYL CIS-TRANS ISOMERASE D-RELATED"/>
    <property type="match status" value="1"/>
</dbReference>
<protein>
    <recommendedName>
        <fullName evidence="4">Peptidyl-prolyl cis-trans isomerase</fullName>
        <shortName evidence="4">PPIase</shortName>
        <ecNumber evidence="4">5.2.1.8</ecNumber>
    </recommendedName>
</protein>
<dbReference type="HOGENOM" id="CLU_012062_4_1_1"/>
<evidence type="ECO:0000313" key="9">
    <source>
        <dbReference type="Proteomes" id="UP000053841"/>
    </source>
</evidence>